<proteinExistence type="predicted"/>
<evidence type="ECO:0000313" key="1">
    <source>
        <dbReference type="EMBL" id="XCD03429.1"/>
    </source>
</evidence>
<accession>A0AAU8AVP1</accession>
<reference evidence="1" key="1">
    <citation type="submission" date="2024-03" db="EMBL/GenBank/DDBJ databases">
        <title>Diverse circular DNA viruses in blood, oral, and fecal samples of captive lemurs.</title>
        <authorList>
            <person name="Paietta E.N."/>
            <person name="Kraberger S."/>
            <person name="Lund M.C."/>
            <person name="Custer J.M."/>
            <person name="Vargas K.M."/>
            <person name="Ehmke E.E."/>
            <person name="Yoder A.D."/>
            <person name="Varsani A."/>
        </authorList>
    </citation>
    <scope>NUCLEOTIDE SEQUENCE</scope>
    <source>
        <strain evidence="1">Duke_18_65</strain>
        <strain evidence="2">Duke_23FS_48</strain>
    </source>
</reference>
<evidence type="ECO:0000313" key="2">
    <source>
        <dbReference type="EMBL" id="XCD04528.1"/>
    </source>
</evidence>
<organism evidence="1">
    <name type="scientific">Dulem virus 166</name>
    <dbReference type="NCBI Taxonomy" id="3145643"/>
    <lineage>
        <taxon>Viruses</taxon>
        <taxon>Monodnaviria</taxon>
        <taxon>Sangervirae</taxon>
        <taxon>Phixviricota</taxon>
        <taxon>Malgrandaviricetes</taxon>
        <taxon>Petitvirales</taxon>
        <taxon>Microviridae</taxon>
        <taxon>Microvirus</taxon>
    </lineage>
</organism>
<sequence length="115" mass="13847">MEMTKERRERLLNECFAELDEKLAESEKKLKALVNPRGRFIIQVRESNGLREREYRSTSRNMRWHFNLNNCPDLLLCFDGKGKLLTVFKKFDDINAGEYMSPELYREYERSVFDE</sequence>
<dbReference type="EMBL" id="PP511471">
    <property type="protein sequence ID" value="XCD04528.1"/>
    <property type="molecule type" value="Genomic_DNA"/>
</dbReference>
<protein>
    <submittedName>
        <fullName evidence="1">Uncharacterized protein</fullName>
    </submittedName>
</protein>
<dbReference type="EMBL" id="PP511356">
    <property type="protein sequence ID" value="XCD03429.1"/>
    <property type="molecule type" value="Genomic_DNA"/>
</dbReference>
<name>A0AAU8AVP1_9VIRU</name>